<protein>
    <submittedName>
        <fullName evidence="13">Uncharacterized protein</fullName>
    </submittedName>
</protein>
<keyword evidence="7" id="KW-0915">Sodium</keyword>
<evidence type="ECO:0000256" key="11">
    <source>
        <dbReference type="ARBA" id="ARBA00023303"/>
    </source>
</evidence>
<sequence>MPNCSNCLPTCHDSTYLMDYDTVPDSNSFTKDGSGHIDVFYKDLGAIKYRRERAFTFMQLIGKYHYTKHSNSFMRDAITENSGVVIRPGDGVFRSLFHKSMVHYIANALSWN</sequence>
<evidence type="ECO:0000256" key="2">
    <source>
        <dbReference type="ARBA" id="ARBA00007193"/>
    </source>
</evidence>
<name>A0ABQ8SYN6_PERAM</name>
<accession>A0ABQ8SYN6</accession>
<keyword evidence="4 12" id="KW-0894">Sodium channel</keyword>
<comment type="caution">
    <text evidence="13">The sequence shown here is derived from an EMBL/GenBank/DDBJ whole genome shotgun (WGS) entry which is preliminary data.</text>
</comment>
<comment type="similarity">
    <text evidence="2 12">Belongs to the amiloride-sensitive sodium channel (TC 1.A.6) family.</text>
</comment>
<keyword evidence="3 12" id="KW-0813">Transport</keyword>
<keyword evidence="9" id="KW-0472">Membrane</keyword>
<keyword evidence="8 12" id="KW-0406">Ion transport</keyword>
<evidence type="ECO:0000256" key="12">
    <source>
        <dbReference type="RuleBase" id="RU000679"/>
    </source>
</evidence>
<keyword evidence="14" id="KW-1185">Reference proteome</keyword>
<evidence type="ECO:0000256" key="4">
    <source>
        <dbReference type="ARBA" id="ARBA00022461"/>
    </source>
</evidence>
<evidence type="ECO:0000256" key="9">
    <source>
        <dbReference type="ARBA" id="ARBA00023136"/>
    </source>
</evidence>
<evidence type="ECO:0000313" key="14">
    <source>
        <dbReference type="Proteomes" id="UP001148838"/>
    </source>
</evidence>
<keyword evidence="10 12" id="KW-0739">Sodium transport</keyword>
<dbReference type="Pfam" id="PF00858">
    <property type="entry name" value="ASC"/>
    <property type="match status" value="1"/>
</dbReference>
<evidence type="ECO:0000256" key="1">
    <source>
        <dbReference type="ARBA" id="ARBA00004141"/>
    </source>
</evidence>
<evidence type="ECO:0000256" key="7">
    <source>
        <dbReference type="ARBA" id="ARBA00023053"/>
    </source>
</evidence>
<evidence type="ECO:0000256" key="10">
    <source>
        <dbReference type="ARBA" id="ARBA00023201"/>
    </source>
</evidence>
<gene>
    <name evidence="13" type="ORF">ANN_07455</name>
</gene>
<organism evidence="13 14">
    <name type="scientific">Periplaneta americana</name>
    <name type="common">American cockroach</name>
    <name type="synonym">Blatta americana</name>
    <dbReference type="NCBI Taxonomy" id="6978"/>
    <lineage>
        <taxon>Eukaryota</taxon>
        <taxon>Metazoa</taxon>
        <taxon>Ecdysozoa</taxon>
        <taxon>Arthropoda</taxon>
        <taxon>Hexapoda</taxon>
        <taxon>Insecta</taxon>
        <taxon>Pterygota</taxon>
        <taxon>Neoptera</taxon>
        <taxon>Polyneoptera</taxon>
        <taxon>Dictyoptera</taxon>
        <taxon>Blattodea</taxon>
        <taxon>Blattoidea</taxon>
        <taxon>Blattidae</taxon>
        <taxon>Blattinae</taxon>
        <taxon>Periplaneta</taxon>
    </lineage>
</organism>
<dbReference type="EMBL" id="JAJSOF020000017">
    <property type="protein sequence ID" value="KAJ4439333.1"/>
    <property type="molecule type" value="Genomic_DNA"/>
</dbReference>
<evidence type="ECO:0000256" key="3">
    <source>
        <dbReference type="ARBA" id="ARBA00022448"/>
    </source>
</evidence>
<keyword evidence="6" id="KW-1133">Transmembrane helix</keyword>
<evidence type="ECO:0000256" key="8">
    <source>
        <dbReference type="ARBA" id="ARBA00023065"/>
    </source>
</evidence>
<proteinExistence type="inferred from homology"/>
<dbReference type="InterPro" id="IPR001873">
    <property type="entry name" value="ENaC"/>
</dbReference>
<keyword evidence="11 12" id="KW-0407">Ion channel</keyword>
<comment type="subcellular location">
    <subcellularLocation>
        <location evidence="1">Membrane</location>
        <topology evidence="1">Multi-pass membrane protein</topology>
    </subcellularLocation>
</comment>
<evidence type="ECO:0000313" key="13">
    <source>
        <dbReference type="EMBL" id="KAJ4439333.1"/>
    </source>
</evidence>
<dbReference type="Proteomes" id="UP001148838">
    <property type="component" value="Unassembled WGS sequence"/>
</dbReference>
<reference evidence="13 14" key="1">
    <citation type="journal article" date="2022" name="Allergy">
        <title>Genome assembly and annotation of Periplaneta americana reveal a comprehensive cockroach allergen profile.</title>
        <authorList>
            <person name="Wang L."/>
            <person name="Xiong Q."/>
            <person name="Saelim N."/>
            <person name="Wang L."/>
            <person name="Nong W."/>
            <person name="Wan A.T."/>
            <person name="Shi M."/>
            <person name="Liu X."/>
            <person name="Cao Q."/>
            <person name="Hui J.H.L."/>
            <person name="Sookrung N."/>
            <person name="Leung T.F."/>
            <person name="Tungtrongchitr A."/>
            <person name="Tsui S.K.W."/>
        </authorList>
    </citation>
    <scope>NUCLEOTIDE SEQUENCE [LARGE SCALE GENOMIC DNA]</scope>
    <source>
        <strain evidence="13">PWHHKU_190912</strain>
    </source>
</reference>
<evidence type="ECO:0000256" key="6">
    <source>
        <dbReference type="ARBA" id="ARBA00022989"/>
    </source>
</evidence>
<keyword evidence="5 12" id="KW-0812">Transmembrane</keyword>
<evidence type="ECO:0000256" key="5">
    <source>
        <dbReference type="ARBA" id="ARBA00022692"/>
    </source>
</evidence>